<evidence type="ECO:0000313" key="4">
    <source>
        <dbReference type="Proteomes" id="UP000542674"/>
    </source>
</evidence>
<dbReference type="AlphaFoldDB" id="A0A7W7SZE7"/>
<keyword evidence="2" id="KW-1133">Transmembrane helix</keyword>
<keyword evidence="4" id="KW-1185">Reference proteome</keyword>
<evidence type="ECO:0008006" key="5">
    <source>
        <dbReference type="Google" id="ProtNLM"/>
    </source>
</evidence>
<feature type="transmembrane region" description="Helical" evidence="2">
    <location>
        <begin position="12"/>
        <end position="32"/>
    </location>
</feature>
<sequence>MTAPHTTPTPGWLVAVLGALLLPLAGGAFVLSFEQQLPVMMLGGWGPRTAPLGPVVLDLAASAGAVMHVVARDRQVRAWGLGLLVGATGLSVVVNLAGHSIAVPGGTTRAVMPDSMAGWHLPGRWDLVVMLLSVAVPIMVGVLVHAFGAVLRAWLDSRSGRVGSGTRLAVGPVGYPTGRLSDYPTHVEPADSAKPTRPDPVADSPADSPVPPDPTGRVGYPTRVAESGTRLEPDSGPDLRESGESGSRPDPARPVESGKPTLPTAREPDPTRQADCPTDRPDPVADSPDPTGEPEADPTPATRLADPTQKQSTEPDPTRPDSDADPTDPTLDGQLDAARRLIESGRLQPGARGSYTEQAVREALSVGAARAREIREALNADLRHGLRAVV</sequence>
<proteinExistence type="predicted"/>
<feature type="transmembrane region" description="Helical" evidence="2">
    <location>
        <begin position="83"/>
        <end position="107"/>
    </location>
</feature>
<feature type="transmembrane region" description="Helical" evidence="2">
    <location>
        <begin position="52"/>
        <end position="71"/>
    </location>
</feature>
<gene>
    <name evidence="3" type="ORF">F4559_001146</name>
</gene>
<feature type="compositionally biased region" description="Basic and acidic residues" evidence="1">
    <location>
        <begin position="266"/>
        <end position="283"/>
    </location>
</feature>
<evidence type="ECO:0000256" key="1">
    <source>
        <dbReference type="SAM" id="MobiDB-lite"/>
    </source>
</evidence>
<keyword evidence="2" id="KW-0812">Transmembrane</keyword>
<dbReference type="Proteomes" id="UP000542674">
    <property type="component" value="Unassembled WGS sequence"/>
</dbReference>
<feature type="transmembrane region" description="Helical" evidence="2">
    <location>
        <begin position="127"/>
        <end position="151"/>
    </location>
</feature>
<protein>
    <recommendedName>
        <fullName evidence="5">DUF2637 domain-containing protein</fullName>
    </recommendedName>
</protein>
<evidence type="ECO:0000256" key="2">
    <source>
        <dbReference type="SAM" id="Phobius"/>
    </source>
</evidence>
<feature type="compositionally biased region" description="Basic and acidic residues" evidence="1">
    <location>
        <begin position="188"/>
        <end position="197"/>
    </location>
</feature>
<dbReference type="RefSeq" id="WP_184666532.1">
    <property type="nucleotide sequence ID" value="NZ_BAABAI010000034.1"/>
</dbReference>
<reference evidence="3 4" key="1">
    <citation type="submission" date="2020-08" db="EMBL/GenBank/DDBJ databases">
        <title>Sequencing the genomes of 1000 actinobacteria strains.</title>
        <authorList>
            <person name="Klenk H.-P."/>
        </authorList>
    </citation>
    <scope>NUCLEOTIDE SEQUENCE [LARGE SCALE GENOMIC DNA]</scope>
    <source>
        <strain evidence="3 4">DSM 45084</strain>
    </source>
</reference>
<keyword evidence="2" id="KW-0472">Membrane</keyword>
<organism evidence="3 4">
    <name type="scientific">Saccharothrix violaceirubra</name>
    <dbReference type="NCBI Taxonomy" id="413306"/>
    <lineage>
        <taxon>Bacteria</taxon>
        <taxon>Bacillati</taxon>
        <taxon>Actinomycetota</taxon>
        <taxon>Actinomycetes</taxon>
        <taxon>Pseudonocardiales</taxon>
        <taxon>Pseudonocardiaceae</taxon>
        <taxon>Saccharothrix</taxon>
    </lineage>
</organism>
<dbReference type="EMBL" id="JACHJS010000001">
    <property type="protein sequence ID" value="MBB4963787.1"/>
    <property type="molecule type" value="Genomic_DNA"/>
</dbReference>
<name>A0A7W7SZE7_9PSEU</name>
<comment type="caution">
    <text evidence="3">The sequence shown here is derived from an EMBL/GenBank/DDBJ whole genome shotgun (WGS) entry which is preliminary data.</text>
</comment>
<evidence type="ECO:0000313" key="3">
    <source>
        <dbReference type="EMBL" id="MBB4963787.1"/>
    </source>
</evidence>
<feature type="region of interest" description="Disordered" evidence="1">
    <location>
        <begin position="165"/>
        <end position="333"/>
    </location>
</feature>
<feature type="compositionally biased region" description="Basic and acidic residues" evidence="1">
    <location>
        <begin position="229"/>
        <end position="243"/>
    </location>
</feature>
<accession>A0A7W7SZE7</accession>